<protein>
    <submittedName>
        <fullName evidence="1">Uncharacterized protein</fullName>
    </submittedName>
</protein>
<dbReference type="AlphaFoldDB" id="A0A0F9ERT9"/>
<evidence type="ECO:0000313" key="1">
    <source>
        <dbReference type="EMBL" id="KKL47635.1"/>
    </source>
</evidence>
<accession>A0A0F9ERT9</accession>
<sequence>MMFKIGDRVKDKGDCCCCHGEIKTIREVDGDTCKFDTGECSCMSHHLELVLRPKPDCNQPDHIKRAIHEALIMLKGAI</sequence>
<reference evidence="1" key="1">
    <citation type="journal article" date="2015" name="Nature">
        <title>Complex archaea that bridge the gap between prokaryotes and eukaryotes.</title>
        <authorList>
            <person name="Spang A."/>
            <person name="Saw J.H."/>
            <person name="Jorgensen S.L."/>
            <person name="Zaremba-Niedzwiedzka K."/>
            <person name="Martijn J."/>
            <person name="Lind A.E."/>
            <person name="van Eijk R."/>
            <person name="Schleper C."/>
            <person name="Guy L."/>
            <person name="Ettema T.J."/>
        </authorList>
    </citation>
    <scope>NUCLEOTIDE SEQUENCE</scope>
</reference>
<comment type="caution">
    <text evidence="1">The sequence shown here is derived from an EMBL/GenBank/DDBJ whole genome shotgun (WGS) entry which is preliminary data.</text>
</comment>
<name>A0A0F9ERT9_9ZZZZ</name>
<gene>
    <name evidence="1" type="ORF">LCGC14_2333580</name>
</gene>
<organism evidence="1">
    <name type="scientific">marine sediment metagenome</name>
    <dbReference type="NCBI Taxonomy" id="412755"/>
    <lineage>
        <taxon>unclassified sequences</taxon>
        <taxon>metagenomes</taxon>
        <taxon>ecological metagenomes</taxon>
    </lineage>
</organism>
<dbReference type="EMBL" id="LAZR01033596">
    <property type="protein sequence ID" value="KKL47635.1"/>
    <property type="molecule type" value="Genomic_DNA"/>
</dbReference>
<proteinExistence type="predicted"/>